<evidence type="ECO:0000313" key="4">
    <source>
        <dbReference type="Proteomes" id="UP000826709"/>
    </source>
</evidence>
<dbReference type="GO" id="GO:0004806">
    <property type="term" value="F:triacylglycerol lipase activity"/>
    <property type="evidence" value="ECO:0007669"/>
    <property type="project" value="TreeGrafter"/>
</dbReference>
<feature type="domain" description="Alpha/beta hydrolase fold-3" evidence="2">
    <location>
        <begin position="123"/>
        <end position="320"/>
    </location>
</feature>
<protein>
    <submittedName>
        <fullName evidence="3">Alpha/beta hydrolase</fullName>
    </submittedName>
</protein>
<dbReference type="OrthoDB" id="33195at2157"/>
<dbReference type="InterPro" id="IPR050300">
    <property type="entry name" value="GDXG_lipolytic_enzyme"/>
</dbReference>
<gene>
    <name evidence="3" type="ORF">E2N92_00975</name>
</gene>
<dbReference type="EMBL" id="CP037968">
    <property type="protein sequence ID" value="QYZ78102.1"/>
    <property type="molecule type" value="Genomic_DNA"/>
</dbReference>
<dbReference type="Pfam" id="PF07859">
    <property type="entry name" value="Abhydrolase_3"/>
    <property type="match status" value="1"/>
</dbReference>
<keyword evidence="1 3" id="KW-0378">Hydrolase</keyword>
<accession>A0A8G1A103</accession>
<dbReference type="PROSITE" id="PS51257">
    <property type="entry name" value="PROKAR_LIPOPROTEIN"/>
    <property type="match status" value="1"/>
</dbReference>
<keyword evidence="4" id="KW-1185">Reference proteome</keyword>
<dbReference type="InterPro" id="IPR029058">
    <property type="entry name" value="AB_hydrolase_fold"/>
</dbReference>
<dbReference type="KEGG" id="mfk:E2N92_00975"/>
<dbReference type="SUPFAM" id="SSF53474">
    <property type="entry name" value="alpha/beta-Hydrolases"/>
    <property type="match status" value="1"/>
</dbReference>
<dbReference type="InterPro" id="IPR013094">
    <property type="entry name" value="AB_hydrolase_3"/>
</dbReference>
<evidence type="ECO:0000259" key="2">
    <source>
        <dbReference type="Pfam" id="PF07859"/>
    </source>
</evidence>
<reference evidence="3" key="1">
    <citation type="journal article" date="2005" name="Int. J. Syst. Evol. Microbiol.">
        <title>Methanofollis formosanus sp. nov., isolated from a fish pond.</title>
        <authorList>
            <person name="Wu S.Y."/>
            <person name="Chen S.C."/>
            <person name="Lai M.C."/>
        </authorList>
    </citation>
    <scope>NUCLEOTIDE SEQUENCE</scope>
    <source>
        <strain evidence="3">ML15</strain>
    </source>
</reference>
<dbReference type="PANTHER" id="PTHR48081">
    <property type="entry name" value="AB HYDROLASE SUPERFAMILY PROTEIN C4A8.06C"/>
    <property type="match status" value="1"/>
</dbReference>
<proteinExistence type="predicted"/>
<evidence type="ECO:0000313" key="3">
    <source>
        <dbReference type="EMBL" id="QYZ78102.1"/>
    </source>
</evidence>
<organism evidence="3 4">
    <name type="scientific">Methanofollis formosanus</name>
    <dbReference type="NCBI Taxonomy" id="299308"/>
    <lineage>
        <taxon>Archaea</taxon>
        <taxon>Methanobacteriati</taxon>
        <taxon>Methanobacteriota</taxon>
        <taxon>Stenosarchaea group</taxon>
        <taxon>Methanomicrobia</taxon>
        <taxon>Methanomicrobiales</taxon>
        <taxon>Methanomicrobiaceae</taxon>
        <taxon>Methanofollis</taxon>
    </lineage>
</organism>
<evidence type="ECO:0000256" key="1">
    <source>
        <dbReference type="ARBA" id="ARBA00022801"/>
    </source>
</evidence>
<dbReference type="Gene3D" id="3.40.50.1820">
    <property type="entry name" value="alpha/beta hydrolase"/>
    <property type="match status" value="1"/>
</dbReference>
<dbReference type="PANTHER" id="PTHR48081:SF30">
    <property type="entry name" value="ACETYL-HYDROLASE LIPR-RELATED"/>
    <property type="match status" value="1"/>
</dbReference>
<dbReference type="RefSeq" id="WP_220681837.1">
    <property type="nucleotide sequence ID" value="NZ_CP037968.1"/>
</dbReference>
<sequence>MKTPSAYRLLAALLLLAIAMIAAGCVQTPAPTTPTTPTPDIPIPTDISAEAQEILRTTTAVTVPANIPLEEVQKARAMSAEAKKPALDALRSRMESTETGEIAGVPVLVITPENATPTETIAIYIHGGDWIFNNAEYPMAYLFAQDLGLTVYSVDYRLAPEHPYPAPLDDCYAVYETLITEHGPAHVVVMGDSAGGNLALATMVRAHENDLPMPAALALLSPAVDLAGGSDSLYTNDGLDPVLSRETLITGFTIYAAGHDHTDPLLSPLYANFSADYPPTLVVTGTRDLLLSECARLHQTMTHNGVDAELTVYEGMWHVFEGSTVPEAAAARQEIAAFLLEHLGEDARA</sequence>
<reference evidence="3" key="2">
    <citation type="submission" date="2019-03" db="EMBL/GenBank/DDBJ databases">
        <authorList>
            <person name="Chen S.-C."/>
            <person name="Wu S.-Y."/>
            <person name="Lai M.-C."/>
        </authorList>
    </citation>
    <scope>NUCLEOTIDE SEQUENCE</scope>
    <source>
        <strain evidence="3">ML15</strain>
    </source>
</reference>
<dbReference type="Proteomes" id="UP000826709">
    <property type="component" value="Chromosome"/>
</dbReference>
<dbReference type="AlphaFoldDB" id="A0A8G1A103"/>
<name>A0A8G1A103_9EURY</name>